<comment type="similarity">
    <text evidence="1 4">Belongs to the eukaryotic ribosomal protein eL38 family.</text>
</comment>
<dbReference type="VEuPathDB" id="FungiDB:PSHT_09804"/>
<keyword evidence="6" id="KW-1185">Reference proteome</keyword>
<accession>A0A2S4VUM6</accession>
<protein>
    <recommendedName>
        <fullName evidence="7">60S ribosomal protein L38</fullName>
    </recommendedName>
</protein>
<evidence type="ECO:0000313" key="6">
    <source>
        <dbReference type="Proteomes" id="UP000239156"/>
    </source>
</evidence>
<dbReference type="AlphaFoldDB" id="A0A2S4VUM6"/>
<dbReference type="GO" id="GO:0022625">
    <property type="term" value="C:cytosolic large ribosomal subunit"/>
    <property type="evidence" value="ECO:0007669"/>
    <property type="project" value="TreeGrafter"/>
</dbReference>
<evidence type="ECO:0000256" key="3">
    <source>
        <dbReference type="ARBA" id="ARBA00023274"/>
    </source>
</evidence>
<evidence type="ECO:0000313" key="5">
    <source>
        <dbReference type="EMBL" id="POW13218.1"/>
    </source>
</evidence>
<dbReference type="InterPro" id="IPR038464">
    <property type="entry name" value="Ribosomal_eL38_sf"/>
</dbReference>
<proteinExistence type="inferred from homology"/>
<dbReference type="PANTHER" id="PTHR10965:SF0">
    <property type="entry name" value="LARGE RIBOSOMAL SUBUNIT PROTEIN EL38"/>
    <property type="match status" value="1"/>
</dbReference>
<dbReference type="Proteomes" id="UP000239156">
    <property type="component" value="Unassembled WGS sequence"/>
</dbReference>
<dbReference type="GO" id="GO:0006412">
    <property type="term" value="P:translation"/>
    <property type="evidence" value="ECO:0007669"/>
    <property type="project" value="InterPro"/>
</dbReference>
<evidence type="ECO:0000256" key="2">
    <source>
        <dbReference type="ARBA" id="ARBA00022980"/>
    </source>
</evidence>
<dbReference type="InterPro" id="IPR002675">
    <property type="entry name" value="Ribosomal_eL38"/>
</dbReference>
<dbReference type="VEuPathDB" id="FungiDB:PSTT_03901"/>
<dbReference type="GO" id="GO:0003735">
    <property type="term" value="F:structural constituent of ribosome"/>
    <property type="evidence" value="ECO:0007669"/>
    <property type="project" value="InterPro"/>
</dbReference>
<evidence type="ECO:0008006" key="7">
    <source>
        <dbReference type="Google" id="ProtNLM"/>
    </source>
</evidence>
<organism evidence="5 6">
    <name type="scientific">Puccinia striiformis</name>
    <dbReference type="NCBI Taxonomy" id="27350"/>
    <lineage>
        <taxon>Eukaryota</taxon>
        <taxon>Fungi</taxon>
        <taxon>Dikarya</taxon>
        <taxon>Basidiomycota</taxon>
        <taxon>Pucciniomycotina</taxon>
        <taxon>Pucciniomycetes</taxon>
        <taxon>Pucciniales</taxon>
        <taxon>Pucciniaceae</taxon>
        <taxon>Puccinia</taxon>
    </lineage>
</organism>
<sequence>MFPCEVKDIKSFLLIAHRKDAKACRIKKSTRTTGKGLPTKVTKFKVRCSKYLYTLVLSDPEKAEKLRASLPPTLKVEDVDKEKSKKKA</sequence>
<evidence type="ECO:0000256" key="4">
    <source>
        <dbReference type="RuleBase" id="RU003445"/>
    </source>
</evidence>
<keyword evidence="2 4" id="KW-0689">Ribosomal protein</keyword>
<dbReference type="Gene3D" id="3.30.720.90">
    <property type="match status" value="1"/>
</dbReference>
<reference evidence="5" key="1">
    <citation type="submission" date="2017-12" db="EMBL/GenBank/DDBJ databases">
        <title>Gene loss provides genomic basis for host adaptation in cereal stripe rust fungi.</title>
        <authorList>
            <person name="Xia C."/>
        </authorList>
    </citation>
    <scope>NUCLEOTIDE SEQUENCE [LARGE SCALE GENOMIC DNA]</scope>
    <source>
        <strain evidence="5">93-210</strain>
    </source>
</reference>
<dbReference type="GO" id="GO:0022618">
    <property type="term" value="P:protein-RNA complex assembly"/>
    <property type="evidence" value="ECO:0007669"/>
    <property type="project" value="TreeGrafter"/>
</dbReference>
<dbReference type="FunFam" id="3.30.720.90:FF:000001">
    <property type="entry name" value="60S ribosomal protein L38"/>
    <property type="match status" value="1"/>
</dbReference>
<name>A0A2S4VUM6_9BASI</name>
<evidence type="ECO:0000256" key="1">
    <source>
        <dbReference type="ARBA" id="ARBA00007803"/>
    </source>
</evidence>
<comment type="caution">
    <text evidence="5">The sequence shown here is derived from an EMBL/GenBank/DDBJ whole genome shotgun (WGS) entry which is preliminary data.</text>
</comment>
<keyword evidence="3 4" id="KW-0687">Ribonucleoprotein</keyword>
<dbReference type="PANTHER" id="PTHR10965">
    <property type="entry name" value="60S RIBOSOMAL PROTEIN L38"/>
    <property type="match status" value="1"/>
</dbReference>
<dbReference type="EMBL" id="PKSL01000026">
    <property type="protein sequence ID" value="POW13218.1"/>
    <property type="molecule type" value="Genomic_DNA"/>
</dbReference>
<gene>
    <name evidence="5" type="ORF">PSTT_03901</name>
</gene>
<dbReference type="Pfam" id="PF01781">
    <property type="entry name" value="Ribosomal_L38e"/>
    <property type="match status" value="1"/>
</dbReference>